<dbReference type="PANTHER" id="PTHR34406">
    <property type="entry name" value="PROTEIN YCEI"/>
    <property type="match status" value="1"/>
</dbReference>
<protein>
    <submittedName>
        <fullName evidence="2">Polyisoprenoid-binding protein YceI</fullName>
    </submittedName>
</protein>
<dbReference type="RefSeq" id="WP_090659025.1">
    <property type="nucleotide sequence ID" value="NZ_FOXQ01000007.1"/>
</dbReference>
<dbReference type="InterPro" id="IPR036761">
    <property type="entry name" value="TTHA0802/YceI-like_sf"/>
</dbReference>
<dbReference type="PROSITE" id="PS51257">
    <property type="entry name" value="PROKAR_LIPOPROTEIN"/>
    <property type="match status" value="1"/>
</dbReference>
<dbReference type="OrthoDB" id="951410at2"/>
<feature type="domain" description="Lipid/polyisoprenoid-binding YceI-like" evidence="1">
    <location>
        <begin position="27"/>
        <end position="200"/>
    </location>
</feature>
<dbReference type="AlphaFoldDB" id="A0A1I5WZI9"/>
<keyword evidence="3" id="KW-1185">Reference proteome</keyword>
<evidence type="ECO:0000259" key="1">
    <source>
        <dbReference type="SMART" id="SM00867"/>
    </source>
</evidence>
<evidence type="ECO:0000313" key="3">
    <source>
        <dbReference type="Proteomes" id="UP000199031"/>
    </source>
</evidence>
<dbReference type="Gene3D" id="2.40.128.110">
    <property type="entry name" value="Lipid/polyisoprenoid-binding, YceI-like"/>
    <property type="match status" value="1"/>
</dbReference>
<organism evidence="2 3">
    <name type="scientific">Parafilimonas terrae</name>
    <dbReference type="NCBI Taxonomy" id="1465490"/>
    <lineage>
        <taxon>Bacteria</taxon>
        <taxon>Pseudomonadati</taxon>
        <taxon>Bacteroidota</taxon>
        <taxon>Chitinophagia</taxon>
        <taxon>Chitinophagales</taxon>
        <taxon>Chitinophagaceae</taxon>
        <taxon>Parafilimonas</taxon>
    </lineage>
</organism>
<dbReference type="SMART" id="SM00867">
    <property type="entry name" value="YceI"/>
    <property type="match status" value="1"/>
</dbReference>
<dbReference type="Pfam" id="PF04264">
    <property type="entry name" value="YceI"/>
    <property type="match status" value="1"/>
</dbReference>
<dbReference type="STRING" id="1465490.SAMN05444277_107105"/>
<dbReference type="EMBL" id="FOXQ01000007">
    <property type="protein sequence ID" value="SFQ25129.1"/>
    <property type="molecule type" value="Genomic_DNA"/>
</dbReference>
<dbReference type="Proteomes" id="UP000199031">
    <property type="component" value="Unassembled WGS sequence"/>
</dbReference>
<dbReference type="InterPro" id="IPR007372">
    <property type="entry name" value="Lipid/polyisoprenoid-bd_YceI"/>
</dbReference>
<evidence type="ECO:0000313" key="2">
    <source>
        <dbReference type="EMBL" id="SFQ25129.1"/>
    </source>
</evidence>
<name>A0A1I5WZI9_9BACT</name>
<accession>A0A1I5WZI9</accession>
<reference evidence="2 3" key="1">
    <citation type="submission" date="2016-10" db="EMBL/GenBank/DDBJ databases">
        <authorList>
            <person name="de Groot N.N."/>
        </authorList>
    </citation>
    <scope>NUCLEOTIDE SEQUENCE [LARGE SCALE GENOMIC DNA]</scope>
    <source>
        <strain evidence="2 3">DSM 28286</strain>
    </source>
</reference>
<dbReference type="SUPFAM" id="SSF101874">
    <property type="entry name" value="YceI-like"/>
    <property type="match status" value="1"/>
</dbReference>
<sequence length="202" mass="22274">MKTRKYIIIAAMALAAACSKDDKNVNSFSVNEKASVVKWKGAAPDHFHTGTFDVSGTVKTDGQGNINGGNFIIPITSITNDDLPDTTKPQLLNHLKSEDFFNVALYPNAGFKILEITDYKGEEGNAIEGANKLITGDFTMLGETNRIRFPAKVLVENNRVITQAEFKINRLDWGMDSYSDPEGDLYILPDVDITLDITAIRK</sequence>
<proteinExistence type="predicted"/>
<dbReference type="PANTHER" id="PTHR34406:SF1">
    <property type="entry name" value="PROTEIN YCEI"/>
    <property type="match status" value="1"/>
</dbReference>
<gene>
    <name evidence="2" type="ORF">SAMN05444277_107105</name>
</gene>